<dbReference type="EMBL" id="GQ273492">
    <property type="protein sequence ID" value="ADE34415.1"/>
    <property type="molecule type" value="Genomic_DNA"/>
</dbReference>
<dbReference type="InterPro" id="IPR002110">
    <property type="entry name" value="Ankyrin_rpt"/>
</dbReference>
<reference evidence="3 4" key="1">
    <citation type="journal article" date="2010" name="Virol. J.">
        <title>Complete genome sequence of a Megalocytivirus (family Iridoviridae) associated with turbot mortality in China.</title>
        <authorList>
            <person name="Shi C.Y."/>
            <person name="Jia K.T."/>
            <person name="Yang B."/>
            <person name="Huang J."/>
        </authorList>
    </citation>
    <scope>NUCLEOTIDE SEQUENCE [LARGE SCALE GENOMIC DNA]</scope>
</reference>
<evidence type="ECO:0000256" key="2">
    <source>
        <dbReference type="ARBA" id="ARBA00023043"/>
    </source>
</evidence>
<sequence length="497" mass="53699">MYVLKYHEAGMCVMLLGQLRHKVVIGLHGVQLRLMPCSIPHRVNGQHVFLVIKMDSLVDLIRAGGVPDVAQYADQVDEYNAEGFTPLMVAVEAGNAGAVRALLTMGADPNDGHAHGHRVPLIAAVGGPWDVFVALLQSPRLRVNARNSSHETALHYAADAGDAQATEALLRAGADVNAIDILGNSPLFGAIANVQVASVLMHAGADVNIVNNADHTFVQNVFEHVATAHDKDAVAVPMALEAVRHGLRMTATELQRILDVEHLGTPFAVTIVSALDNVDMGMCHETGHDAVQYTVAIGLTTVTDFLVALLDYDVDSLVQMAVSGPNPAVMIMLIEKYEMDVHQRPGAQLLLNALVNNNVASARYLALEAGVTVDPCDVSALITALMVSQNFQLVKDMSRHYNLDMVTPIDGRSPLDLLVSTVAQVDEDFIVDFITYFTPRQGVSLLTGQVPPYMYVGRVGLAYTHMMTLRNMAIGALPWHSRDSAQTHIDFGVYKTL</sequence>
<dbReference type="Pfam" id="PF00023">
    <property type="entry name" value="Ank"/>
    <property type="match status" value="1"/>
</dbReference>
<dbReference type="Gene3D" id="1.25.40.20">
    <property type="entry name" value="Ankyrin repeat-containing domain"/>
    <property type="match status" value="1"/>
</dbReference>
<protein>
    <submittedName>
        <fullName evidence="3">Ankyrin repeat-containing protein</fullName>
    </submittedName>
</protein>
<dbReference type="PANTHER" id="PTHR46680:SF3">
    <property type="entry name" value="NF-KAPPA-B INHIBITOR CACTUS"/>
    <property type="match status" value="1"/>
</dbReference>
<evidence type="ECO:0000256" key="1">
    <source>
        <dbReference type="ARBA" id="ARBA00022737"/>
    </source>
</evidence>
<keyword evidence="1" id="KW-0677">Repeat</keyword>
<keyword evidence="2" id="KW-0040">ANK repeat</keyword>
<accession>E2CU15</accession>
<dbReference type="Proteomes" id="UP000160942">
    <property type="component" value="Segment"/>
</dbReference>
<proteinExistence type="predicted"/>
<evidence type="ECO:0000313" key="4">
    <source>
        <dbReference type="Proteomes" id="UP000160942"/>
    </source>
</evidence>
<dbReference type="SUPFAM" id="SSF48403">
    <property type="entry name" value="Ankyrin repeat"/>
    <property type="match status" value="1"/>
</dbReference>
<dbReference type="SMART" id="SM00248">
    <property type="entry name" value="ANK"/>
    <property type="match status" value="4"/>
</dbReference>
<dbReference type="InterPro" id="IPR051070">
    <property type="entry name" value="NF-kappa-B_inhibitor"/>
</dbReference>
<name>E2CU15_ISKNV</name>
<dbReference type="InterPro" id="IPR036770">
    <property type="entry name" value="Ankyrin_rpt-contain_sf"/>
</dbReference>
<dbReference type="PANTHER" id="PTHR46680">
    <property type="entry name" value="NF-KAPPA-B INHIBITOR ALPHA"/>
    <property type="match status" value="1"/>
</dbReference>
<evidence type="ECO:0000313" key="3">
    <source>
        <dbReference type="EMBL" id="ADE34415.1"/>
    </source>
</evidence>
<dbReference type="Pfam" id="PF12796">
    <property type="entry name" value="Ank_2"/>
    <property type="match status" value="1"/>
</dbReference>
<dbReference type="PROSITE" id="PS50088">
    <property type="entry name" value="ANK_REPEAT"/>
    <property type="match status" value="2"/>
</dbReference>
<organism evidence="3 4">
    <name type="scientific">Turbot reddish body iridovirus</name>
    <dbReference type="NCBI Taxonomy" id="273651"/>
    <lineage>
        <taxon>Viruses</taxon>
        <taxon>Varidnaviria</taxon>
        <taxon>Bamfordvirae</taxon>
        <taxon>Nucleocytoviricota</taxon>
        <taxon>Megaviricetes</taxon>
        <taxon>Pimascovirales</taxon>
        <taxon>Pimascovirales incertae sedis</taxon>
        <taxon>Iridoviridae</taxon>
        <taxon>Alphairidovirinae</taxon>
        <taxon>Megalocytivirus</taxon>
        <taxon>Megalocytivirus pagrus1</taxon>
        <taxon>Infectious spleen and kidney necrosis virus</taxon>
    </lineage>
</organism>
<dbReference type="PROSITE" id="PS50297">
    <property type="entry name" value="ANK_REP_REGION"/>
    <property type="match status" value="2"/>
</dbReference>